<protein>
    <submittedName>
        <fullName evidence="2">M20/M25/M40 family metallo-hydrolase</fullName>
    </submittedName>
</protein>
<dbReference type="RefSeq" id="WP_202243256.1">
    <property type="nucleotide sequence ID" value="NZ_JAESIY010000002.1"/>
</dbReference>
<sequence length="316" mass="35560">MKGKALFTLVFLVLGCKPATRITVETLKENQPLIETEALIKELASDAFNGRKSGHPDFELAMNYTEAYFKKEGVKPYFADSYRDTFLIKGKSTANIVAFIGDKTKDKKYVLIGAHLDHLGPSPSRTDTVYNGANDNASGVTAVLQMSKELNKYKFDYNIIIALFGAEEAGLAGSKHLAKRLKQERIDLAYMLNFEMLGKTLTSGTDEVYMTGFNKSDCAAKMNEIAGKEFVKFLPVASTYGLFRRSDNYAFYKEFNIPSHTFSTFDFENYKYYHEEGDEVSELDLENMNTIIHSATYVIIKMLQSKIEPTLAVSQK</sequence>
<evidence type="ECO:0000313" key="2">
    <source>
        <dbReference type="EMBL" id="MBL3655594.1"/>
    </source>
</evidence>
<gene>
    <name evidence="2" type="ORF">JL102_05605</name>
</gene>
<organism evidence="2 3">
    <name type="scientific">Fulvivirga sediminis</name>
    <dbReference type="NCBI Taxonomy" id="2803949"/>
    <lineage>
        <taxon>Bacteria</taxon>
        <taxon>Pseudomonadati</taxon>
        <taxon>Bacteroidota</taxon>
        <taxon>Cytophagia</taxon>
        <taxon>Cytophagales</taxon>
        <taxon>Fulvivirgaceae</taxon>
        <taxon>Fulvivirga</taxon>
    </lineage>
</organism>
<dbReference type="SUPFAM" id="SSF53187">
    <property type="entry name" value="Zn-dependent exopeptidases"/>
    <property type="match status" value="1"/>
</dbReference>
<name>A0A937F7B6_9BACT</name>
<evidence type="ECO:0000259" key="1">
    <source>
        <dbReference type="Pfam" id="PF04389"/>
    </source>
</evidence>
<comment type="caution">
    <text evidence="2">The sequence shown here is derived from an EMBL/GenBank/DDBJ whole genome shotgun (WGS) entry which is preliminary data.</text>
</comment>
<keyword evidence="3" id="KW-1185">Reference proteome</keyword>
<accession>A0A937F7B6</accession>
<dbReference type="InterPro" id="IPR007484">
    <property type="entry name" value="Peptidase_M28"/>
</dbReference>
<evidence type="ECO:0000313" key="3">
    <source>
        <dbReference type="Proteomes" id="UP000659388"/>
    </source>
</evidence>
<dbReference type="PROSITE" id="PS51257">
    <property type="entry name" value="PROKAR_LIPOPROTEIN"/>
    <property type="match status" value="1"/>
</dbReference>
<dbReference type="PANTHER" id="PTHR12147:SF26">
    <property type="entry name" value="PEPTIDASE M28 DOMAIN-CONTAINING PROTEIN"/>
    <property type="match status" value="1"/>
</dbReference>
<dbReference type="Pfam" id="PF04389">
    <property type="entry name" value="Peptidase_M28"/>
    <property type="match status" value="1"/>
</dbReference>
<reference evidence="2" key="1">
    <citation type="submission" date="2021-01" db="EMBL/GenBank/DDBJ databases">
        <title>Fulvivirga kasyanovii gen. nov., sp nov., a novel member of the phylum Bacteroidetes isolated from seawater in a mussel farm.</title>
        <authorList>
            <person name="Zhao L.-H."/>
            <person name="Wang Z.-J."/>
        </authorList>
    </citation>
    <scope>NUCLEOTIDE SEQUENCE</scope>
    <source>
        <strain evidence="2">2943</strain>
    </source>
</reference>
<dbReference type="GO" id="GO:0008235">
    <property type="term" value="F:metalloexopeptidase activity"/>
    <property type="evidence" value="ECO:0007669"/>
    <property type="project" value="InterPro"/>
</dbReference>
<dbReference type="AlphaFoldDB" id="A0A937F7B6"/>
<dbReference type="Proteomes" id="UP000659388">
    <property type="component" value="Unassembled WGS sequence"/>
</dbReference>
<dbReference type="InterPro" id="IPR045175">
    <property type="entry name" value="M28_fam"/>
</dbReference>
<dbReference type="GO" id="GO:0006508">
    <property type="term" value="P:proteolysis"/>
    <property type="evidence" value="ECO:0007669"/>
    <property type="project" value="InterPro"/>
</dbReference>
<dbReference type="PANTHER" id="PTHR12147">
    <property type="entry name" value="METALLOPEPTIDASE M28 FAMILY MEMBER"/>
    <property type="match status" value="1"/>
</dbReference>
<dbReference type="EMBL" id="JAESIY010000002">
    <property type="protein sequence ID" value="MBL3655594.1"/>
    <property type="molecule type" value="Genomic_DNA"/>
</dbReference>
<dbReference type="Gene3D" id="3.40.630.10">
    <property type="entry name" value="Zn peptidases"/>
    <property type="match status" value="1"/>
</dbReference>
<feature type="domain" description="Peptidase M28" evidence="1">
    <location>
        <begin position="95"/>
        <end position="293"/>
    </location>
</feature>
<proteinExistence type="predicted"/>